<protein>
    <recommendedName>
        <fullName evidence="2">SnoaL-like domain-containing protein</fullName>
    </recommendedName>
</protein>
<gene>
    <name evidence="1" type="ORF">COB13_07595</name>
</gene>
<dbReference type="AlphaFoldDB" id="A0A2A4Z4N9"/>
<accession>A0A2A4Z4N9</accession>
<comment type="caution">
    <text evidence="1">The sequence shown here is derived from an EMBL/GenBank/DDBJ whole genome shotgun (WGS) entry which is preliminary data.</text>
</comment>
<organism evidence="1">
    <name type="scientific">OCS116 cluster bacterium</name>
    <dbReference type="NCBI Taxonomy" id="2030921"/>
    <lineage>
        <taxon>Bacteria</taxon>
        <taxon>Pseudomonadati</taxon>
        <taxon>Pseudomonadota</taxon>
        <taxon>Alphaproteobacteria</taxon>
        <taxon>OCS116 cluster</taxon>
    </lineage>
</organism>
<name>A0A2A4Z4N9_9PROT</name>
<evidence type="ECO:0008006" key="2">
    <source>
        <dbReference type="Google" id="ProtNLM"/>
    </source>
</evidence>
<dbReference type="EMBL" id="NVUS01000007">
    <property type="protein sequence ID" value="PCJ01710.1"/>
    <property type="molecule type" value="Genomic_DNA"/>
</dbReference>
<reference evidence="1" key="2">
    <citation type="journal article" date="2018" name="ISME J.">
        <title>A dynamic microbial community with high functional redundancy inhabits the cold, oxic subseafloor aquifer.</title>
        <authorList>
            <person name="Tully B.J."/>
            <person name="Wheat C.G."/>
            <person name="Glazer B.T."/>
            <person name="Huber J.A."/>
        </authorList>
    </citation>
    <scope>NUCLEOTIDE SEQUENCE</scope>
    <source>
        <strain evidence="1">NORP83</strain>
    </source>
</reference>
<evidence type="ECO:0000313" key="1">
    <source>
        <dbReference type="EMBL" id="PCJ01710.1"/>
    </source>
</evidence>
<proteinExistence type="predicted"/>
<sequence length="137" mass="15461">MRDLDLVKFALNNLNGDEMRSISDSFSPNFTFSTPRFKSLNFAQYCAYIDFVSSILKTNVNKITSDGDIFTIDVNFDIIDNASNYQKNLTAIGTVIMRDNLIQSLNISYTASQLDLKVILKIAASIVRHFKNMALCK</sequence>
<reference key="1">
    <citation type="submission" date="2017-08" db="EMBL/GenBank/DDBJ databases">
        <title>A dynamic microbial community with high functional redundancy inhabits the cold, oxic subseafloor aquifer.</title>
        <authorList>
            <person name="Tully B.J."/>
            <person name="Wheat C.G."/>
            <person name="Glazer B.T."/>
            <person name="Huber J.A."/>
        </authorList>
    </citation>
    <scope>NUCLEOTIDE SEQUENCE [LARGE SCALE GENOMIC DNA]</scope>
</reference>